<keyword evidence="5" id="KW-1185">Reference proteome</keyword>
<evidence type="ECO:0000256" key="2">
    <source>
        <dbReference type="SAM" id="MobiDB-lite"/>
    </source>
</evidence>
<feature type="compositionally biased region" description="Polar residues" evidence="2">
    <location>
        <begin position="85"/>
        <end position="101"/>
    </location>
</feature>
<evidence type="ECO:0000313" key="5">
    <source>
        <dbReference type="Proteomes" id="UP000250140"/>
    </source>
</evidence>
<dbReference type="InterPro" id="IPR053175">
    <property type="entry name" value="DHMBA_Reg_Transcription_Factor"/>
</dbReference>
<keyword evidence="1" id="KW-0539">Nucleus</keyword>
<evidence type="ECO:0000313" key="4">
    <source>
        <dbReference type="EMBL" id="OCL01595.1"/>
    </source>
</evidence>
<dbReference type="PROSITE" id="PS00463">
    <property type="entry name" value="ZN2_CY6_FUNGAL_1"/>
    <property type="match status" value="1"/>
</dbReference>
<dbReference type="PANTHER" id="PTHR38791">
    <property type="entry name" value="ZN(II)2CYS6 TRANSCRIPTION FACTOR (EUROFUNG)-RELATED-RELATED"/>
    <property type="match status" value="1"/>
</dbReference>
<feature type="domain" description="Zn(2)-C6 fungal-type" evidence="3">
    <location>
        <begin position="10"/>
        <end position="38"/>
    </location>
</feature>
<proteinExistence type="predicted"/>
<dbReference type="CDD" id="cd00067">
    <property type="entry name" value="GAL4"/>
    <property type="match status" value="1"/>
</dbReference>
<dbReference type="EMBL" id="KV751105">
    <property type="protein sequence ID" value="OCL01595.1"/>
    <property type="molecule type" value="Genomic_DNA"/>
</dbReference>
<organism evidence="4 5">
    <name type="scientific">Glonium stellatum</name>
    <dbReference type="NCBI Taxonomy" id="574774"/>
    <lineage>
        <taxon>Eukaryota</taxon>
        <taxon>Fungi</taxon>
        <taxon>Dikarya</taxon>
        <taxon>Ascomycota</taxon>
        <taxon>Pezizomycotina</taxon>
        <taxon>Dothideomycetes</taxon>
        <taxon>Pleosporomycetidae</taxon>
        <taxon>Gloniales</taxon>
        <taxon>Gloniaceae</taxon>
        <taxon>Glonium</taxon>
    </lineage>
</organism>
<dbReference type="AlphaFoldDB" id="A0A8E2JLA9"/>
<dbReference type="Gene3D" id="4.10.240.10">
    <property type="entry name" value="Zn(2)-C6 fungal-type DNA-binding domain"/>
    <property type="match status" value="1"/>
</dbReference>
<feature type="non-terminal residue" evidence="4">
    <location>
        <position position="523"/>
    </location>
</feature>
<dbReference type="OrthoDB" id="5429770at2759"/>
<protein>
    <recommendedName>
        <fullName evidence="3">Zn(2)-C6 fungal-type domain-containing protein</fullName>
    </recommendedName>
</protein>
<dbReference type="PANTHER" id="PTHR38791:SF5">
    <property type="entry name" value="TRANSCRIPTION FACTOR DBAG-RELATED"/>
    <property type="match status" value="1"/>
</dbReference>
<dbReference type="PROSITE" id="PS50048">
    <property type="entry name" value="ZN2_CY6_FUNGAL_2"/>
    <property type="match status" value="1"/>
</dbReference>
<evidence type="ECO:0000256" key="1">
    <source>
        <dbReference type="ARBA" id="ARBA00023242"/>
    </source>
</evidence>
<dbReference type="GO" id="GO:0008270">
    <property type="term" value="F:zinc ion binding"/>
    <property type="evidence" value="ECO:0007669"/>
    <property type="project" value="InterPro"/>
</dbReference>
<dbReference type="GO" id="GO:0000981">
    <property type="term" value="F:DNA-binding transcription factor activity, RNA polymerase II-specific"/>
    <property type="evidence" value="ECO:0007669"/>
    <property type="project" value="InterPro"/>
</dbReference>
<dbReference type="Proteomes" id="UP000250140">
    <property type="component" value="Unassembled WGS sequence"/>
</dbReference>
<accession>A0A8E2JLA9</accession>
<feature type="region of interest" description="Disordered" evidence="2">
    <location>
        <begin position="60"/>
        <end position="109"/>
    </location>
</feature>
<dbReference type="SMART" id="SM00066">
    <property type="entry name" value="GAL4"/>
    <property type="match status" value="1"/>
</dbReference>
<dbReference type="InterPro" id="IPR021858">
    <property type="entry name" value="Fun_TF"/>
</dbReference>
<name>A0A8E2JLA9_9PEZI</name>
<gene>
    <name evidence="4" type="ORF">AOQ84DRAFT_273148</name>
</gene>
<dbReference type="InterPro" id="IPR001138">
    <property type="entry name" value="Zn2Cys6_DnaBD"/>
</dbReference>
<dbReference type="Pfam" id="PF00172">
    <property type="entry name" value="Zn_clus"/>
    <property type="match status" value="1"/>
</dbReference>
<dbReference type="SUPFAM" id="SSF57701">
    <property type="entry name" value="Zn2/Cys6 DNA-binding domain"/>
    <property type="match status" value="1"/>
</dbReference>
<dbReference type="InterPro" id="IPR036864">
    <property type="entry name" value="Zn2-C6_fun-type_DNA-bd_sf"/>
</dbReference>
<dbReference type="Pfam" id="PF11951">
    <property type="entry name" value="Fungal_trans_2"/>
    <property type="match status" value="1"/>
</dbReference>
<reference evidence="4 5" key="1">
    <citation type="journal article" date="2016" name="Nat. Commun.">
        <title>Ectomycorrhizal ecology is imprinted in the genome of the dominant symbiotic fungus Cenococcum geophilum.</title>
        <authorList>
            <consortium name="DOE Joint Genome Institute"/>
            <person name="Peter M."/>
            <person name="Kohler A."/>
            <person name="Ohm R.A."/>
            <person name="Kuo A."/>
            <person name="Krutzmann J."/>
            <person name="Morin E."/>
            <person name="Arend M."/>
            <person name="Barry K.W."/>
            <person name="Binder M."/>
            <person name="Choi C."/>
            <person name="Clum A."/>
            <person name="Copeland A."/>
            <person name="Grisel N."/>
            <person name="Haridas S."/>
            <person name="Kipfer T."/>
            <person name="LaButti K."/>
            <person name="Lindquist E."/>
            <person name="Lipzen A."/>
            <person name="Maire R."/>
            <person name="Meier B."/>
            <person name="Mihaltcheva S."/>
            <person name="Molinier V."/>
            <person name="Murat C."/>
            <person name="Poggeler S."/>
            <person name="Quandt C.A."/>
            <person name="Sperisen C."/>
            <person name="Tritt A."/>
            <person name="Tisserant E."/>
            <person name="Crous P.W."/>
            <person name="Henrissat B."/>
            <person name="Nehls U."/>
            <person name="Egli S."/>
            <person name="Spatafora J.W."/>
            <person name="Grigoriev I.V."/>
            <person name="Martin F.M."/>
        </authorList>
    </citation>
    <scope>NUCLEOTIDE SEQUENCE [LARGE SCALE GENOMIC DNA]</scope>
    <source>
        <strain evidence="4 5">CBS 207.34</strain>
    </source>
</reference>
<sequence>MVNSGKPSKGCKSCRERKIKCDLVRPACRQCIRIQRDCPGYRDPLDLMFRNESEVVVRKARARAQNSAESRRPRASPASRHKTGGASSSPQRAESTTSGVSSPGAFPIQSIEHSLSPTSSMQSLAPSIEDQAAGFFFAHYVIGSRHLPRGHFEYLPVMYHRTDVDESLRMSLLAAGLAGFANTLQSSELIKMARQWYVSALASTNMALQSPKDAIKDTTLVAVLILGIYENLTYQAERSFKSWADHINGAATLIRLRGREQFKTTTGLRIFQQFYGSILLGCLQNQVPVPADIIELWAYATNFFDGRAPGRIFSDIMIRFINLNVAIKNGNLFNSDAIIASAMQIDSELVKLQSNMPPMWQYQTVFTDADSELVAEGFYHVYSDLWVAQMRNNFRILRMVLNEVIREQLLKGYSSNPPLFTAPEYAVQLQLSTNAILLLASEICATVPQHAGYIPSLVPLHPTGQFVPQAQSPESESVRAAGCYYLVWPLFMVGRMTVCPDHLRLWVINRLQYIGRTIGMQQA</sequence>
<evidence type="ECO:0000259" key="3">
    <source>
        <dbReference type="PROSITE" id="PS50048"/>
    </source>
</evidence>